<reference evidence="1 2" key="1">
    <citation type="submission" date="2018-06" db="EMBL/GenBank/DDBJ databases">
        <title>Genomic Encyclopedia of Archaeal and Bacterial Type Strains, Phase II (KMG-II): from individual species to whole genera.</title>
        <authorList>
            <person name="Goeker M."/>
        </authorList>
    </citation>
    <scope>NUCLEOTIDE SEQUENCE [LARGE SCALE GENOMIC DNA]</scope>
    <source>
        <strain evidence="1 2">DSM 14825</strain>
    </source>
</reference>
<evidence type="ECO:0000313" key="1">
    <source>
        <dbReference type="EMBL" id="RAJ19241.1"/>
    </source>
</evidence>
<dbReference type="EMBL" id="QLLR01000070">
    <property type="protein sequence ID" value="RAJ19241.1"/>
    <property type="molecule type" value="Genomic_DNA"/>
</dbReference>
<dbReference type="RefSeq" id="WP_111636559.1">
    <property type="nucleotide sequence ID" value="NZ_QLLR01000070.1"/>
</dbReference>
<sequence length="62" mass="6701">METPDSLSQNATFTDKVMVGLKKALRKLAEEAAINNEDLIIGDKEGNAKSVPAKDLLKTLSK</sequence>
<evidence type="ECO:0000313" key="2">
    <source>
        <dbReference type="Proteomes" id="UP000249754"/>
    </source>
</evidence>
<dbReference type="AlphaFoldDB" id="A0A327RS26"/>
<accession>A0A327RS26</accession>
<dbReference type="Proteomes" id="UP000249754">
    <property type="component" value="Unassembled WGS sequence"/>
</dbReference>
<name>A0A327RS26_9SPHI</name>
<comment type="caution">
    <text evidence="1">The sequence shown here is derived from an EMBL/GenBank/DDBJ whole genome shotgun (WGS) entry which is preliminary data.</text>
</comment>
<organism evidence="1 2">
    <name type="scientific">Pedobacter cryoconitis</name>
    <dbReference type="NCBI Taxonomy" id="188932"/>
    <lineage>
        <taxon>Bacteria</taxon>
        <taxon>Pseudomonadati</taxon>
        <taxon>Bacteroidota</taxon>
        <taxon>Sphingobacteriia</taxon>
        <taxon>Sphingobacteriales</taxon>
        <taxon>Sphingobacteriaceae</taxon>
        <taxon>Pedobacter</taxon>
    </lineage>
</organism>
<gene>
    <name evidence="1" type="ORF">LY11_05307</name>
</gene>
<protein>
    <submittedName>
        <fullName evidence="1">Uncharacterized protein</fullName>
    </submittedName>
</protein>
<proteinExistence type="predicted"/>